<feature type="domain" description="Protein FecR C-terminal" evidence="3">
    <location>
        <begin position="353"/>
        <end position="419"/>
    </location>
</feature>
<keyword evidence="1" id="KW-0812">Transmembrane</keyword>
<proteinExistence type="predicted"/>
<evidence type="ECO:0000259" key="3">
    <source>
        <dbReference type="Pfam" id="PF16344"/>
    </source>
</evidence>
<dbReference type="PANTHER" id="PTHR30273">
    <property type="entry name" value="PERIPLASMIC SIGNAL SENSOR AND SIGMA FACTOR ACTIVATOR FECR-RELATED"/>
    <property type="match status" value="1"/>
</dbReference>
<keyword evidence="5" id="KW-1185">Reference proteome</keyword>
<name>A0ABX3P085_9BACT</name>
<dbReference type="InterPro" id="IPR032508">
    <property type="entry name" value="FecR_C"/>
</dbReference>
<evidence type="ECO:0000313" key="5">
    <source>
        <dbReference type="Proteomes" id="UP000192277"/>
    </source>
</evidence>
<dbReference type="InterPro" id="IPR012373">
    <property type="entry name" value="Ferrdict_sens_TM"/>
</dbReference>
<dbReference type="RefSeq" id="WP_014220209.1">
    <property type="nucleotide sequence ID" value="NZ_LWBO01000004.1"/>
</dbReference>
<reference evidence="4 5" key="1">
    <citation type="submission" date="2016-04" db="EMBL/GenBank/DDBJ databases">
        <authorList>
            <person name="Chen L."/>
            <person name="Zhuang W."/>
            <person name="Wang G."/>
        </authorList>
    </citation>
    <scope>NUCLEOTIDE SEQUENCE [LARGE SCALE GENOMIC DNA]</scope>
    <source>
        <strain evidence="5">GR20</strain>
    </source>
</reference>
<feature type="domain" description="FecR protein" evidence="2">
    <location>
        <begin position="197"/>
        <end position="287"/>
    </location>
</feature>
<evidence type="ECO:0000259" key="2">
    <source>
        <dbReference type="Pfam" id="PF04773"/>
    </source>
</evidence>
<comment type="caution">
    <text evidence="4">The sequence shown here is derived from an EMBL/GenBank/DDBJ whole genome shotgun (WGS) entry which is preliminary data.</text>
</comment>
<dbReference type="EMBL" id="LWBO01000004">
    <property type="protein sequence ID" value="OQP52165.1"/>
    <property type="molecule type" value="Genomic_DNA"/>
</dbReference>
<dbReference type="Pfam" id="PF04773">
    <property type="entry name" value="FecR"/>
    <property type="match status" value="1"/>
</dbReference>
<protein>
    <recommendedName>
        <fullName evidence="6">Anti-FecI sigma factor, FecR</fullName>
    </recommendedName>
</protein>
<evidence type="ECO:0000313" key="4">
    <source>
        <dbReference type="EMBL" id="OQP52165.1"/>
    </source>
</evidence>
<accession>A0ABX3P085</accession>
<dbReference type="PANTHER" id="PTHR30273:SF2">
    <property type="entry name" value="PROTEIN FECR"/>
    <property type="match status" value="1"/>
</dbReference>
<keyword evidence="1" id="KW-1133">Transmembrane helix</keyword>
<gene>
    <name evidence="4" type="ORF">A4D02_23500</name>
</gene>
<dbReference type="Pfam" id="PF16344">
    <property type="entry name" value="FecR_C"/>
    <property type="match status" value="1"/>
</dbReference>
<dbReference type="Gene3D" id="3.55.50.30">
    <property type="match status" value="1"/>
</dbReference>
<feature type="transmembrane region" description="Helical" evidence="1">
    <location>
        <begin position="84"/>
        <end position="106"/>
    </location>
</feature>
<dbReference type="Proteomes" id="UP000192277">
    <property type="component" value="Unassembled WGS sequence"/>
</dbReference>
<keyword evidence="1" id="KW-0472">Membrane</keyword>
<dbReference type="Gene3D" id="2.60.120.1440">
    <property type="match status" value="1"/>
</dbReference>
<evidence type="ECO:0000256" key="1">
    <source>
        <dbReference type="SAM" id="Phobius"/>
    </source>
</evidence>
<dbReference type="InterPro" id="IPR006860">
    <property type="entry name" value="FecR"/>
</dbReference>
<organism evidence="4 5">
    <name type="scientific">Niastella koreensis</name>
    <dbReference type="NCBI Taxonomy" id="354356"/>
    <lineage>
        <taxon>Bacteria</taxon>
        <taxon>Pseudomonadati</taxon>
        <taxon>Bacteroidota</taxon>
        <taxon>Chitinophagia</taxon>
        <taxon>Chitinophagales</taxon>
        <taxon>Chitinophagaceae</taxon>
        <taxon>Niastella</taxon>
    </lineage>
</organism>
<evidence type="ECO:0008006" key="6">
    <source>
        <dbReference type="Google" id="ProtNLM"/>
    </source>
</evidence>
<sequence>MSQQRLQELLDKLLTNDCTAAEKQELFQLIETVNDEPQLQDVLEGAWMRYNQPSHVVGDDRSAAILKNILNESQVIPLPRKRKLWPYIAAAASVIVLIGLGVYRLILHPSKGPVQPNMAAITNDVKAPDKSIATLTLAGGQQIMLDQVPSGTLATENGSRVIMEKDGQLVYQSATDNKQLAIVTYNTLNNPRGSRVISLTLPDGSKVWMNAGTSLTYPTAFTANERKVALTGEAYFEVKKDARKPFKVHFASAGREGTVEVLGTHFNIKAYDDEADSKVTLLEGSVKVGKRQTANGREVSVILKPGERAIVPASPLTTDPAGSRHPDKVGNSPLTIDHSPDLDQTTAWKDGLFNYKRSDITEVLRDVARWYDIDIVYAGNRPNDTFTGGIDRTATLTELLTILQMTGIRFKLEGRKLTVLSGK</sequence>